<name>A0ABQ0V1U5_9PROT</name>
<comment type="caution">
    <text evidence="3">The sequence shown here is derived from an EMBL/GenBank/DDBJ whole genome shotgun (WGS) entry which is preliminary data.</text>
</comment>
<reference evidence="3 4" key="1">
    <citation type="submission" date="2019-07" db="EMBL/GenBank/DDBJ databases">
        <title>Whole genome shotgun sequence of Acetobacter cibinongensis NBRC 16605.</title>
        <authorList>
            <person name="Hosoyama A."/>
            <person name="Uohara A."/>
            <person name="Ohji S."/>
            <person name="Ichikawa N."/>
        </authorList>
    </citation>
    <scope>NUCLEOTIDE SEQUENCE [LARGE SCALE GENOMIC DNA]</scope>
    <source>
        <strain evidence="3 4">NBRC 16605</strain>
    </source>
</reference>
<dbReference type="EMBL" id="BJVU01000001">
    <property type="protein sequence ID" value="GEL57830.1"/>
    <property type="molecule type" value="Genomic_DNA"/>
</dbReference>
<dbReference type="PANTHER" id="PTHR47505">
    <property type="entry name" value="DNA UTILIZATION PROTEIN YHGH"/>
    <property type="match status" value="1"/>
</dbReference>
<evidence type="ECO:0000256" key="1">
    <source>
        <dbReference type="ARBA" id="ARBA00008007"/>
    </source>
</evidence>
<dbReference type="SUPFAM" id="SSF53271">
    <property type="entry name" value="PRTase-like"/>
    <property type="match status" value="1"/>
</dbReference>
<keyword evidence="4" id="KW-1185">Reference proteome</keyword>
<proteinExistence type="inferred from homology"/>
<protein>
    <recommendedName>
        <fullName evidence="2">Phosphoribosyltransferase domain-containing protein</fullName>
    </recommendedName>
</protein>
<sequence length="189" mass="21272">MCERHPLMWSQARAAFVYDKAIRELILQLKYADRQENASFLGEHMARAGHGLIHLESIITPVPAHKRRLRQRRYNQAALLAQVIARKSAAHYVPDMLERTRATTRLSGFSRRERYEEMKEAIQVRPHMLRRVAGRHIVLVDDLLTTGATASVSAQALLENGAASVCLLVAALVPMQKEIDLDSPIAETA</sequence>
<dbReference type="CDD" id="cd06223">
    <property type="entry name" value="PRTases_typeI"/>
    <property type="match status" value="1"/>
</dbReference>
<dbReference type="InterPro" id="IPR000836">
    <property type="entry name" value="PRTase_dom"/>
</dbReference>
<evidence type="ECO:0000313" key="3">
    <source>
        <dbReference type="EMBL" id="GEL57830.1"/>
    </source>
</evidence>
<dbReference type="Proteomes" id="UP000321891">
    <property type="component" value="Unassembled WGS sequence"/>
</dbReference>
<dbReference type="InterPro" id="IPR029057">
    <property type="entry name" value="PRTase-like"/>
</dbReference>
<dbReference type="Gene3D" id="3.40.50.2020">
    <property type="match status" value="1"/>
</dbReference>
<gene>
    <name evidence="3" type="ORF">ACI01nite_04320</name>
</gene>
<evidence type="ECO:0000313" key="4">
    <source>
        <dbReference type="Proteomes" id="UP000321891"/>
    </source>
</evidence>
<feature type="domain" description="Phosphoribosyltransferase" evidence="2">
    <location>
        <begin position="114"/>
        <end position="171"/>
    </location>
</feature>
<dbReference type="InterPro" id="IPR051910">
    <property type="entry name" value="ComF/GntX_DNA_util-trans"/>
</dbReference>
<dbReference type="Pfam" id="PF00156">
    <property type="entry name" value="Pribosyltran"/>
    <property type="match status" value="1"/>
</dbReference>
<accession>A0ABQ0V1U5</accession>
<evidence type="ECO:0000259" key="2">
    <source>
        <dbReference type="Pfam" id="PF00156"/>
    </source>
</evidence>
<organism evidence="3 4">
    <name type="scientific">Acetobacter cibinongensis</name>
    <dbReference type="NCBI Taxonomy" id="146475"/>
    <lineage>
        <taxon>Bacteria</taxon>
        <taxon>Pseudomonadati</taxon>
        <taxon>Pseudomonadota</taxon>
        <taxon>Alphaproteobacteria</taxon>
        <taxon>Acetobacterales</taxon>
        <taxon>Acetobacteraceae</taxon>
        <taxon>Acetobacter</taxon>
    </lineage>
</organism>
<comment type="similarity">
    <text evidence="1">Belongs to the ComF/GntX family.</text>
</comment>
<dbReference type="PANTHER" id="PTHR47505:SF1">
    <property type="entry name" value="DNA UTILIZATION PROTEIN YHGH"/>
    <property type="match status" value="1"/>
</dbReference>